<evidence type="ECO:0000313" key="3">
    <source>
        <dbReference type="EMBL" id="OTN76643.1"/>
    </source>
</evidence>
<dbReference type="RefSeq" id="WP_086274574.1">
    <property type="nucleotide sequence ID" value="NZ_NGKU01000001.1"/>
</dbReference>
<dbReference type="STRING" id="1834191.A5886_001721"/>
<proteinExistence type="predicted"/>
<evidence type="ECO:0000313" key="4">
    <source>
        <dbReference type="Proteomes" id="UP000195043"/>
    </source>
</evidence>
<feature type="transmembrane region" description="Helical" evidence="1">
    <location>
        <begin position="68"/>
        <end position="89"/>
    </location>
</feature>
<evidence type="ECO:0000256" key="1">
    <source>
        <dbReference type="SAM" id="Phobius"/>
    </source>
</evidence>
<sequence>MLQSYAPEQIYFTLLLICAFLAVVLLIFGDVFDFDGPIDPMLIIPWIAFLSLLGYIGEQWFTLSSTSIFLISSALSTGLVFLLNFYILVPLRQAESTLSSSEKSFEGRVATILTPIPCQGLGEIQLTSVTGSTNRPAAAFQPIEEPLAAGTSVLIIEVKDRVCYVVPYVDQQLKL</sequence>
<reference evidence="3 4" key="1">
    <citation type="submission" date="2017-05" db="EMBL/GenBank/DDBJ databases">
        <title>The Genome Sequence of Enterococcus sp. 8G7_MSG3316.</title>
        <authorList>
            <consortium name="The Broad Institute Genomics Platform"/>
            <consortium name="The Broad Institute Genomic Center for Infectious Diseases"/>
            <person name="Earl A."/>
            <person name="Manson A."/>
            <person name="Schwartman J."/>
            <person name="Gilmore M."/>
            <person name="Abouelleil A."/>
            <person name="Cao P."/>
            <person name="Chapman S."/>
            <person name="Cusick C."/>
            <person name="Shea T."/>
            <person name="Young S."/>
            <person name="Neafsey D."/>
            <person name="Nusbaum C."/>
            <person name="Birren B."/>
        </authorList>
    </citation>
    <scope>NUCLEOTIDE SEQUENCE [LARGE SCALE GENOMIC DNA]</scope>
    <source>
        <strain evidence="3 4">8G7_MSG3316</strain>
    </source>
</reference>
<keyword evidence="1" id="KW-1133">Transmembrane helix</keyword>
<feature type="domain" description="Membrane protein NfeD2 N-terminal transmembrane" evidence="2">
    <location>
        <begin position="7"/>
        <end position="96"/>
    </location>
</feature>
<dbReference type="Pfam" id="PF25842">
    <property type="entry name" value="NfeD_TM"/>
    <property type="match status" value="1"/>
</dbReference>
<keyword evidence="1" id="KW-0812">Transmembrane</keyword>
<dbReference type="InterPro" id="IPR058653">
    <property type="entry name" value="NfeD2_TM"/>
</dbReference>
<keyword evidence="1" id="KW-0472">Membrane</keyword>
<comment type="caution">
    <text evidence="3">The sequence shown here is derived from an EMBL/GenBank/DDBJ whole genome shotgun (WGS) entry which is preliminary data.</text>
</comment>
<dbReference type="AlphaFoldDB" id="A0A242A7Q4"/>
<dbReference type="Gene3D" id="2.40.50.140">
    <property type="entry name" value="Nucleic acid-binding proteins"/>
    <property type="match status" value="1"/>
</dbReference>
<dbReference type="Proteomes" id="UP000195043">
    <property type="component" value="Unassembled WGS sequence"/>
</dbReference>
<accession>A0A242A7Q4</accession>
<feature type="transmembrane region" description="Helical" evidence="1">
    <location>
        <begin position="38"/>
        <end position="56"/>
    </location>
</feature>
<feature type="transmembrane region" description="Helical" evidence="1">
    <location>
        <begin position="12"/>
        <end position="32"/>
    </location>
</feature>
<protein>
    <recommendedName>
        <fullName evidence="2">Membrane protein NfeD2 N-terminal transmembrane domain-containing protein</fullName>
    </recommendedName>
</protein>
<organism evidence="3 4">
    <name type="scientific">Candidatus Enterococcus testudinis</name>
    <dbReference type="NCBI Taxonomy" id="1834191"/>
    <lineage>
        <taxon>Bacteria</taxon>
        <taxon>Bacillati</taxon>
        <taxon>Bacillota</taxon>
        <taxon>Bacilli</taxon>
        <taxon>Lactobacillales</taxon>
        <taxon>Enterococcaceae</taxon>
        <taxon>Enterococcus</taxon>
    </lineage>
</organism>
<name>A0A242A7Q4_9ENTE</name>
<keyword evidence="4" id="KW-1185">Reference proteome</keyword>
<dbReference type="InterPro" id="IPR012340">
    <property type="entry name" value="NA-bd_OB-fold"/>
</dbReference>
<gene>
    <name evidence="3" type="ORF">A5886_001721</name>
</gene>
<dbReference type="OrthoDB" id="1683445at2"/>
<dbReference type="EMBL" id="NGKU01000001">
    <property type="protein sequence ID" value="OTN76643.1"/>
    <property type="molecule type" value="Genomic_DNA"/>
</dbReference>
<evidence type="ECO:0000259" key="2">
    <source>
        <dbReference type="Pfam" id="PF25842"/>
    </source>
</evidence>